<keyword evidence="2" id="KW-1185">Reference proteome</keyword>
<dbReference type="PANTHER" id="PTHR32108">
    <property type="entry name" value="DNA-DIRECTED RNA POLYMERASE SUBUNIT ALPHA"/>
    <property type="match status" value="1"/>
</dbReference>
<comment type="caution">
    <text evidence="1">The sequence shown here is derived from an EMBL/GenBank/DDBJ whole genome shotgun (WGS) entry which is preliminary data.</text>
</comment>
<proteinExistence type="predicted"/>
<name>A0A1R3KA13_9ROSI</name>
<reference evidence="2" key="1">
    <citation type="submission" date="2013-09" db="EMBL/GenBank/DDBJ databases">
        <title>Corchorus olitorius genome sequencing.</title>
        <authorList>
            <person name="Alam M."/>
            <person name="Haque M.S."/>
            <person name="Islam M.S."/>
            <person name="Emdad E.M."/>
            <person name="Islam M.M."/>
            <person name="Ahmed B."/>
            <person name="Halim A."/>
            <person name="Hossen Q.M.M."/>
            <person name="Hossain M.Z."/>
            <person name="Ahmed R."/>
            <person name="Khan M.M."/>
            <person name="Islam R."/>
            <person name="Rashid M.M."/>
            <person name="Khan S.A."/>
            <person name="Rahman M.S."/>
            <person name="Alam M."/>
            <person name="Yahiya A.S."/>
            <person name="Khan M.S."/>
            <person name="Azam M.S."/>
            <person name="Haque T."/>
            <person name="Lashkar M.Z.H."/>
            <person name="Akhand A.I."/>
            <person name="Morshed G."/>
            <person name="Roy S."/>
            <person name="Uddin K.S."/>
            <person name="Rabeya T."/>
            <person name="Hossain A.S."/>
            <person name="Chowdhury A."/>
            <person name="Snigdha A.R."/>
            <person name="Mortoza M.S."/>
            <person name="Matin S.A."/>
            <person name="Hoque S.M.E."/>
            <person name="Islam M.K."/>
            <person name="Roy D.K."/>
            <person name="Haider R."/>
            <person name="Moosa M.M."/>
            <person name="Elias S.M."/>
            <person name="Hasan A.M."/>
            <person name="Jahan S."/>
            <person name="Shafiuddin M."/>
            <person name="Mahmood N."/>
            <person name="Shommy N.S."/>
        </authorList>
    </citation>
    <scope>NUCLEOTIDE SEQUENCE [LARGE SCALE GENOMIC DNA]</scope>
    <source>
        <strain evidence="2">cv. O-4</strain>
    </source>
</reference>
<gene>
    <name evidence="1" type="ORF">COLO4_10139</name>
</gene>
<dbReference type="Proteomes" id="UP000187203">
    <property type="component" value="Unassembled WGS sequence"/>
</dbReference>
<dbReference type="OrthoDB" id="1002091at2759"/>
<dbReference type="AlphaFoldDB" id="A0A1R3KA13"/>
<dbReference type="EMBL" id="AWUE01014384">
    <property type="protein sequence ID" value="OMP03879.1"/>
    <property type="molecule type" value="Genomic_DNA"/>
</dbReference>
<protein>
    <submittedName>
        <fullName evidence="1">Uncharacterized protein</fullName>
    </submittedName>
</protein>
<accession>A0A1R3KA13</accession>
<evidence type="ECO:0000313" key="1">
    <source>
        <dbReference type="EMBL" id="OMP03879.1"/>
    </source>
</evidence>
<sequence>MEKKPTKTITEHAQRWRDAASQVHPAISDNEQARLFINTFKPPYYGYLLSGITKDFADLVVLGEMIDISIKNGKLEGGGKV</sequence>
<dbReference type="PANTHER" id="PTHR32108:SF9">
    <property type="entry name" value="REVERSE TRANSCRIPTASE RNASE H-LIKE DOMAIN-CONTAINING PROTEIN"/>
    <property type="match status" value="1"/>
</dbReference>
<organism evidence="1 2">
    <name type="scientific">Corchorus olitorius</name>
    <dbReference type="NCBI Taxonomy" id="93759"/>
    <lineage>
        <taxon>Eukaryota</taxon>
        <taxon>Viridiplantae</taxon>
        <taxon>Streptophyta</taxon>
        <taxon>Embryophyta</taxon>
        <taxon>Tracheophyta</taxon>
        <taxon>Spermatophyta</taxon>
        <taxon>Magnoliopsida</taxon>
        <taxon>eudicotyledons</taxon>
        <taxon>Gunneridae</taxon>
        <taxon>Pentapetalae</taxon>
        <taxon>rosids</taxon>
        <taxon>malvids</taxon>
        <taxon>Malvales</taxon>
        <taxon>Malvaceae</taxon>
        <taxon>Grewioideae</taxon>
        <taxon>Apeibeae</taxon>
        <taxon>Corchorus</taxon>
    </lineage>
</organism>
<evidence type="ECO:0000313" key="2">
    <source>
        <dbReference type="Proteomes" id="UP000187203"/>
    </source>
</evidence>